<reference evidence="1" key="1">
    <citation type="journal article" date="2015" name="Nature">
        <title>Complex archaea that bridge the gap between prokaryotes and eukaryotes.</title>
        <authorList>
            <person name="Spang A."/>
            <person name="Saw J.H."/>
            <person name="Jorgensen S.L."/>
            <person name="Zaremba-Niedzwiedzka K."/>
            <person name="Martijn J."/>
            <person name="Lind A.E."/>
            <person name="van Eijk R."/>
            <person name="Schleper C."/>
            <person name="Guy L."/>
            <person name="Ettema T.J."/>
        </authorList>
    </citation>
    <scope>NUCLEOTIDE SEQUENCE</scope>
</reference>
<evidence type="ECO:0000313" key="1">
    <source>
        <dbReference type="EMBL" id="KKM03425.1"/>
    </source>
</evidence>
<name>A0A0F9GX73_9ZZZZ</name>
<gene>
    <name evidence="1" type="ORF">LCGC14_1774590</name>
</gene>
<sequence>MLKIDVTITDENGKVILFSRFKRSEAQGNQPQGYRYFEPNGWVISIVPPTPDHKNVD</sequence>
<dbReference type="EMBL" id="LAZR01016683">
    <property type="protein sequence ID" value="KKM03425.1"/>
    <property type="molecule type" value="Genomic_DNA"/>
</dbReference>
<protein>
    <submittedName>
        <fullName evidence="1">Uncharacterized protein</fullName>
    </submittedName>
</protein>
<accession>A0A0F9GX73</accession>
<proteinExistence type="predicted"/>
<comment type="caution">
    <text evidence="1">The sequence shown here is derived from an EMBL/GenBank/DDBJ whole genome shotgun (WGS) entry which is preliminary data.</text>
</comment>
<dbReference type="AlphaFoldDB" id="A0A0F9GX73"/>
<organism evidence="1">
    <name type="scientific">marine sediment metagenome</name>
    <dbReference type="NCBI Taxonomy" id="412755"/>
    <lineage>
        <taxon>unclassified sequences</taxon>
        <taxon>metagenomes</taxon>
        <taxon>ecological metagenomes</taxon>
    </lineage>
</organism>